<dbReference type="KEGG" id="hgn:E6W36_04815"/>
<dbReference type="AlphaFoldDB" id="A0A4D7C7E8"/>
<evidence type="ECO:0000313" key="2">
    <source>
        <dbReference type="Proteomes" id="UP000298714"/>
    </source>
</evidence>
<dbReference type="RefSeq" id="WP_222873938.1">
    <property type="nucleotide sequence ID" value="NZ_CP039704.1"/>
</dbReference>
<reference evidence="2" key="1">
    <citation type="submission" date="2019-04" db="EMBL/GenBank/DDBJ databases">
        <title>Complete genome sequence of Sphingomonas sp. W1-2-3.</title>
        <authorList>
            <person name="Im W.T."/>
        </authorList>
    </citation>
    <scope>NUCLEOTIDE SEQUENCE [LARGE SCALE GENOMIC DNA]</scope>
    <source>
        <strain evidence="2">W1-2-3</strain>
    </source>
</reference>
<evidence type="ECO:0008006" key="3">
    <source>
        <dbReference type="Google" id="ProtNLM"/>
    </source>
</evidence>
<protein>
    <recommendedName>
        <fullName evidence="3">Calcium-binding protein</fullName>
    </recommendedName>
</protein>
<dbReference type="InterPro" id="IPR011049">
    <property type="entry name" value="Serralysin-like_metalloprot_C"/>
</dbReference>
<dbReference type="EMBL" id="CP039704">
    <property type="protein sequence ID" value="QCI79128.1"/>
    <property type="molecule type" value="Genomic_DNA"/>
</dbReference>
<sequence length="347" mass="35460">MTVARSSSGPDFTYTATSGGQTLASGQATSIESLNINDSRFDDVLNGGDGDEYFSLTRGHDVVSGGAGYDSAYISFIGTTTGVDFVAQTSGINALTYTATSGGGVIASGALTSIERLSVDGSNYNDIIRLPVTGSVYAGAGDDIVYISSINNVFLSGGLGDDTLALEGSGLEIDLTPRIFAAYSIERLDLTGSGDNNLILNDQNVIDATDNRDSAFTAAPINDALVVLGDAGDVLDLRTSSPGGAWAEVQSGVGLDGAAGGGFDFWAYTADGAVTAFLAVDSDVTVTTDGNAAADAFVSALQAQEAAKDDAPLELTQDLLLPAFFDVDEPVAPYSPLHGDFAQPHIA</sequence>
<proteinExistence type="predicted"/>
<dbReference type="SUPFAM" id="SSF51120">
    <property type="entry name" value="beta-Roll"/>
    <property type="match status" value="1"/>
</dbReference>
<name>A0A4D7C7E8_9SPHN</name>
<dbReference type="PRINTS" id="PR00313">
    <property type="entry name" value="CABNDNGRPT"/>
</dbReference>
<organism evidence="1 2">
    <name type="scientific">Hankyongella ginsenosidimutans</name>
    <dbReference type="NCBI Taxonomy" id="1763828"/>
    <lineage>
        <taxon>Bacteria</taxon>
        <taxon>Pseudomonadati</taxon>
        <taxon>Pseudomonadota</taxon>
        <taxon>Alphaproteobacteria</taxon>
        <taxon>Sphingomonadales</taxon>
        <taxon>Sphingomonadaceae</taxon>
        <taxon>Hankyongella</taxon>
    </lineage>
</organism>
<evidence type="ECO:0000313" key="1">
    <source>
        <dbReference type="EMBL" id="QCI79128.1"/>
    </source>
</evidence>
<accession>A0A4D7C7E8</accession>
<dbReference type="Proteomes" id="UP000298714">
    <property type="component" value="Chromosome"/>
</dbReference>
<keyword evidence="2" id="KW-1185">Reference proteome</keyword>
<gene>
    <name evidence="1" type="ORF">E6W36_04815</name>
</gene>